<organism evidence="2 3">
    <name type="scientific">Actinomadura fulvescens</name>
    <dbReference type="NCBI Taxonomy" id="46160"/>
    <lineage>
        <taxon>Bacteria</taxon>
        <taxon>Bacillati</taxon>
        <taxon>Actinomycetota</taxon>
        <taxon>Actinomycetes</taxon>
        <taxon>Streptosporangiales</taxon>
        <taxon>Thermomonosporaceae</taxon>
        <taxon>Actinomadura</taxon>
    </lineage>
</organism>
<dbReference type="RefSeq" id="WP_344546787.1">
    <property type="nucleotide sequence ID" value="NZ_BAAATD010000011.1"/>
</dbReference>
<evidence type="ECO:0000256" key="1">
    <source>
        <dbReference type="SAM" id="MobiDB-lite"/>
    </source>
</evidence>
<feature type="compositionally biased region" description="Pro residues" evidence="1">
    <location>
        <begin position="351"/>
        <end position="363"/>
    </location>
</feature>
<keyword evidence="3" id="KW-1185">Reference proteome</keyword>
<proteinExistence type="predicted"/>
<feature type="compositionally biased region" description="Basic residues" evidence="1">
    <location>
        <begin position="367"/>
        <end position="380"/>
    </location>
</feature>
<feature type="region of interest" description="Disordered" evidence="1">
    <location>
        <begin position="350"/>
        <end position="380"/>
    </location>
</feature>
<accession>A0ABN3QEJ4</accession>
<dbReference type="Proteomes" id="UP001501509">
    <property type="component" value="Unassembled WGS sequence"/>
</dbReference>
<dbReference type="EMBL" id="BAAATD010000011">
    <property type="protein sequence ID" value="GAA2623887.1"/>
    <property type="molecule type" value="Genomic_DNA"/>
</dbReference>
<gene>
    <name evidence="2" type="ORF">GCM10010411_70230</name>
</gene>
<evidence type="ECO:0000313" key="3">
    <source>
        <dbReference type="Proteomes" id="UP001501509"/>
    </source>
</evidence>
<comment type="caution">
    <text evidence="2">The sequence shown here is derived from an EMBL/GenBank/DDBJ whole genome shotgun (WGS) entry which is preliminary data.</text>
</comment>
<sequence length="380" mass="40641">MTGLFTARTASGLFALCAAVDAGLLTGAPRRILVLARTGEIPEQEPALDELPGFATLASRFDEVIDWSAEIAPLHPGAWAPPRDEQPLLARLLRRSWGLGAAPVELVTDSITEGPARALASIFHDAPLTVCEPGLAAYGPTMGALPGGVGSRVAGLLHLDLVEGLRPLFLAEYAPPVTAIPASSFRKTVAEVADAADEPAVPEVLRLDDVEADGTTPPEVLFARSTPSLVTGSSSALLTAARLYDLPVAATGVARRLEELPRYDHPDRIPLAILHATLPELTSDGELRAPAAVSGDRLASLVTAIAYCMRATVHAERREEARAFLEEIADGPMARYFSRSRLDELRLVPRPLVPEPAPAPDPPLDQRRRRGIRLRRRTVP</sequence>
<evidence type="ECO:0000313" key="2">
    <source>
        <dbReference type="EMBL" id="GAA2623887.1"/>
    </source>
</evidence>
<reference evidence="2 3" key="1">
    <citation type="journal article" date="2019" name="Int. J. Syst. Evol. Microbiol.">
        <title>The Global Catalogue of Microorganisms (GCM) 10K type strain sequencing project: providing services to taxonomists for standard genome sequencing and annotation.</title>
        <authorList>
            <consortium name="The Broad Institute Genomics Platform"/>
            <consortium name="The Broad Institute Genome Sequencing Center for Infectious Disease"/>
            <person name="Wu L."/>
            <person name="Ma J."/>
        </authorList>
    </citation>
    <scope>NUCLEOTIDE SEQUENCE [LARGE SCALE GENOMIC DNA]</scope>
    <source>
        <strain evidence="2 3">JCM 6833</strain>
    </source>
</reference>
<protein>
    <submittedName>
        <fullName evidence="2">Alpha-2,8-polysialyltransferase family protein</fullName>
    </submittedName>
</protein>
<name>A0ABN3QEJ4_9ACTN</name>